<name>A0A7S0CEK2_9STRA</name>
<accession>A0A7S0CEK2</accession>
<evidence type="ECO:0000313" key="1">
    <source>
        <dbReference type="EMBL" id="CAD8420465.1"/>
    </source>
</evidence>
<proteinExistence type="predicted"/>
<sequence length="122" mass="13056">MVAGRIVSTWDTFTLDQKVTPSDSKTPLITRPASTFLPANNSSDQISTVTLLLNRANACAISNATTPAPIITICGGSVFRLKKLTLAVNGASDRPRIFGTNGRAPVVITALRNLSIDIIFWK</sequence>
<dbReference type="EMBL" id="HBEL01035437">
    <property type="protein sequence ID" value="CAD8420465.1"/>
    <property type="molecule type" value="Transcribed_RNA"/>
</dbReference>
<organism evidence="1">
    <name type="scientific">Proboscia inermis</name>
    <dbReference type="NCBI Taxonomy" id="420281"/>
    <lineage>
        <taxon>Eukaryota</taxon>
        <taxon>Sar</taxon>
        <taxon>Stramenopiles</taxon>
        <taxon>Ochrophyta</taxon>
        <taxon>Bacillariophyta</taxon>
        <taxon>Coscinodiscophyceae</taxon>
        <taxon>Rhizosoleniophycidae</taxon>
        <taxon>Rhizosoleniales</taxon>
        <taxon>Rhizosoleniaceae</taxon>
        <taxon>Proboscia</taxon>
    </lineage>
</organism>
<protein>
    <submittedName>
        <fullName evidence="1">Uncharacterized protein</fullName>
    </submittedName>
</protein>
<gene>
    <name evidence="1" type="ORF">PINE0816_LOCUS16616</name>
</gene>
<reference evidence="1" key="1">
    <citation type="submission" date="2021-01" db="EMBL/GenBank/DDBJ databases">
        <authorList>
            <person name="Corre E."/>
            <person name="Pelletier E."/>
            <person name="Niang G."/>
            <person name="Scheremetjew M."/>
            <person name="Finn R."/>
            <person name="Kale V."/>
            <person name="Holt S."/>
            <person name="Cochrane G."/>
            <person name="Meng A."/>
            <person name="Brown T."/>
            <person name="Cohen L."/>
        </authorList>
    </citation>
    <scope>NUCLEOTIDE SEQUENCE</scope>
    <source>
        <strain evidence="1">CCAP1064/1</strain>
    </source>
</reference>
<dbReference type="AlphaFoldDB" id="A0A7S0CEK2"/>